<dbReference type="OrthoDB" id="5393654at2759"/>
<evidence type="ECO:0008006" key="3">
    <source>
        <dbReference type="Google" id="ProtNLM"/>
    </source>
</evidence>
<protein>
    <recommendedName>
        <fullName evidence="3">Geranylgeranyl pyrophosphate synthetase</fullName>
    </recommendedName>
</protein>
<evidence type="ECO:0000313" key="1">
    <source>
        <dbReference type="EMBL" id="KAE8154702.1"/>
    </source>
</evidence>
<dbReference type="PANTHER" id="PTHR35179:SF2">
    <property type="entry name" value="START DOMAIN-CONTAINING PROTEIN"/>
    <property type="match status" value="1"/>
</dbReference>
<dbReference type="AlphaFoldDB" id="A0A5N6U7W6"/>
<reference evidence="1 2" key="1">
    <citation type="submission" date="2019-04" db="EMBL/GenBank/DDBJ databases">
        <title>Friends and foes A comparative genomics study of 23 Aspergillus species from section Flavi.</title>
        <authorList>
            <consortium name="DOE Joint Genome Institute"/>
            <person name="Kjaerbolling I."/>
            <person name="Vesth T."/>
            <person name="Frisvad J.C."/>
            <person name="Nybo J.L."/>
            <person name="Theobald S."/>
            <person name="Kildgaard S."/>
            <person name="Isbrandt T."/>
            <person name="Kuo A."/>
            <person name="Sato A."/>
            <person name="Lyhne E.K."/>
            <person name="Kogle M.E."/>
            <person name="Wiebenga A."/>
            <person name="Kun R.S."/>
            <person name="Lubbers R.J."/>
            <person name="Makela M.R."/>
            <person name="Barry K."/>
            <person name="Chovatia M."/>
            <person name="Clum A."/>
            <person name="Daum C."/>
            <person name="Haridas S."/>
            <person name="He G."/>
            <person name="LaButti K."/>
            <person name="Lipzen A."/>
            <person name="Mondo S."/>
            <person name="Riley R."/>
            <person name="Salamov A."/>
            <person name="Simmons B.A."/>
            <person name="Magnuson J.K."/>
            <person name="Henrissat B."/>
            <person name="Mortensen U.H."/>
            <person name="Larsen T.O."/>
            <person name="Devries R.P."/>
            <person name="Grigoriev I.V."/>
            <person name="Machida M."/>
            <person name="Baker S.E."/>
            <person name="Andersen M.R."/>
        </authorList>
    </citation>
    <scope>NUCLEOTIDE SEQUENCE [LARGE SCALE GENOMIC DNA]</scope>
    <source>
        <strain evidence="1 2">IBT 18842</strain>
    </source>
</reference>
<dbReference type="Proteomes" id="UP000325780">
    <property type="component" value="Unassembled WGS sequence"/>
</dbReference>
<name>A0A5N6U7W6_ASPAV</name>
<dbReference type="PANTHER" id="PTHR35179">
    <property type="entry name" value="PROTEIN CBG02620"/>
    <property type="match status" value="1"/>
</dbReference>
<organism evidence="1 2">
    <name type="scientific">Aspergillus avenaceus</name>
    <dbReference type="NCBI Taxonomy" id="36643"/>
    <lineage>
        <taxon>Eukaryota</taxon>
        <taxon>Fungi</taxon>
        <taxon>Dikarya</taxon>
        <taxon>Ascomycota</taxon>
        <taxon>Pezizomycotina</taxon>
        <taxon>Eurotiomycetes</taxon>
        <taxon>Eurotiomycetidae</taxon>
        <taxon>Eurotiales</taxon>
        <taxon>Aspergillaceae</taxon>
        <taxon>Aspergillus</taxon>
        <taxon>Aspergillus subgen. Circumdati</taxon>
    </lineage>
</organism>
<evidence type="ECO:0000313" key="2">
    <source>
        <dbReference type="Proteomes" id="UP000325780"/>
    </source>
</evidence>
<keyword evidence="2" id="KW-1185">Reference proteome</keyword>
<accession>A0A5N6U7W6</accession>
<sequence length="377" mass="42161">MPAPTKLSEDKGEFFRDINAARYPSYPLQPAVNAILKTNEDFACNEVDIFTCASAMGNLLRFVRGVDKEFRIIVEVIGSTAFFLRRENSPIETIPNVRGYGHTFPEASTTWEHGVKGSETHQRMVQYTFSGLTCVVRVEVDGYLSNLPLRRDQHVAGGDTGVDEQLISALQGSAVTPHKPQGAKRGLSIQSGGQEVPQSALFDLKTRSFRRKDTDILDEELPRLWVRQIPTFILGFHEYGVFNDVRVQYVREDVERWEKANEDSLRRFASLLHTLIDFAIGHPDGRFEVVHEEGKSAIDLRDLDQDVGHVLPEELKDRWVTGSTAAAKSINSDRKLSAEASDSSEKKTDLLISWESSSEEDFTACSSTCGYCGHCGK</sequence>
<proteinExistence type="predicted"/>
<gene>
    <name evidence="1" type="ORF">BDV25DRAFT_93909</name>
</gene>
<dbReference type="EMBL" id="ML742027">
    <property type="protein sequence ID" value="KAE8154702.1"/>
    <property type="molecule type" value="Genomic_DNA"/>
</dbReference>